<keyword evidence="7 10" id="KW-0460">Magnesium</keyword>
<dbReference type="GO" id="GO:0015940">
    <property type="term" value="P:pantothenate biosynthetic process"/>
    <property type="evidence" value="ECO:0007669"/>
    <property type="project" value="UniProtKB-UniRule"/>
</dbReference>
<dbReference type="PIRSF" id="PIRSF000388">
    <property type="entry name" value="Pantoate_hydroxy_MeTrfase"/>
    <property type="match status" value="1"/>
</dbReference>
<feature type="active site" description="Proton acceptor" evidence="7 8">
    <location>
        <position position="181"/>
    </location>
</feature>
<comment type="function">
    <text evidence="6 7">Catalyzes the reversible reaction in which hydroxymethyl group from 5,10-methylenetetrahydrofolate is transferred onto alpha-ketoisovalerate to form ketopantoate.</text>
</comment>
<dbReference type="EC" id="2.1.2.11" evidence="7"/>
<comment type="subcellular location">
    <subcellularLocation>
        <location evidence="7">Cytoplasm</location>
    </subcellularLocation>
</comment>
<name>A0A840QQF1_9BACI</name>
<feature type="binding site" evidence="7 9">
    <location>
        <position position="82"/>
    </location>
    <ligand>
        <name>3-methyl-2-oxobutanoate</name>
        <dbReference type="ChEBI" id="CHEBI:11851"/>
    </ligand>
</feature>
<evidence type="ECO:0000256" key="2">
    <source>
        <dbReference type="ARBA" id="ARBA00008676"/>
    </source>
</evidence>
<evidence type="ECO:0000313" key="12">
    <source>
        <dbReference type="Proteomes" id="UP000551878"/>
    </source>
</evidence>
<feature type="binding site" evidence="7 9">
    <location>
        <begin position="43"/>
        <end position="44"/>
    </location>
    <ligand>
        <name>3-methyl-2-oxobutanoate</name>
        <dbReference type="ChEBI" id="CHEBI:11851"/>
    </ligand>
</feature>
<dbReference type="InterPro" id="IPR003700">
    <property type="entry name" value="Pantoate_hydroxy_MeTrfase"/>
</dbReference>
<gene>
    <name evidence="7" type="primary">panB</name>
    <name evidence="11" type="ORF">HNQ41_001768</name>
</gene>
<feature type="binding site" evidence="7 10">
    <location>
        <position position="114"/>
    </location>
    <ligand>
        <name>Mg(2+)</name>
        <dbReference type="ChEBI" id="CHEBI:18420"/>
    </ligand>
</feature>
<proteinExistence type="inferred from homology"/>
<dbReference type="Pfam" id="PF02548">
    <property type="entry name" value="Pantoate_transf"/>
    <property type="match status" value="1"/>
</dbReference>
<keyword evidence="5 7" id="KW-0808">Transferase</keyword>
<dbReference type="CDD" id="cd06557">
    <property type="entry name" value="KPHMT-like"/>
    <property type="match status" value="1"/>
</dbReference>
<dbReference type="Gene3D" id="3.20.20.60">
    <property type="entry name" value="Phosphoenolpyruvate-binding domains"/>
    <property type="match status" value="1"/>
</dbReference>
<dbReference type="GO" id="GO:0008168">
    <property type="term" value="F:methyltransferase activity"/>
    <property type="evidence" value="ECO:0007669"/>
    <property type="project" value="UniProtKB-KW"/>
</dbReference>
<keyword evidence="12" id="KW-1185">Reference proteome</keyword>
<dbReference type="InterPro" id="IPR015813">
    <property type="entry name" value="Pyrv/PenolPyrv_kinase-like_dom"/>
</dbReference>
<dbReference type="EMBL" id="JACHHB010000007">
    <property type="protein sequence ID" value="MBB5173579.1"/>
    <property type="molecule type" value="Genomic_DNA"/>
</dbReference>
<dbReference type="PANTHER" id="PTHR20881">
    <property type="entry name" value="3-METHYL-2-OXOBUTANOATE HYDROXYMETHYLTRANSFERASE"/>
    <property type="match status" value="1"/>
</dbReference>
<keyword evidence="7 10" id="KW-0479">Metal-binding</keyword>
<evidence type="ECO:0000256" key="3">
    <source>
        <dbReference type="ARBA" id="ARBA00011424"/>
    </source>
</evidence>
<dbReference type="AlphaFoldDB" id="A0A840QQF1"/>
<feature type="binding site" evidence="7 10">
    <location>
        <position position="82"/>
    </location>
    <ligand>
        <name>Mg(2+)</name>
        <dbReference type="ChEBI" id="CHEBI:18420"/>
    </ligand>
</feature>
<comment type="pathway">
    <text evidence="1 7">Cofactor biosynthesis; (R)-pantothenate biosynthesis; (R)-pantoate from 3-methyl-2-oxobutanoate: step 1/2.</text>
</comment>
<dbReference type="HAMAP" id="MF_00156">
    <property type="entry name" value="PanB"/>
    <property type="match status" value="1"/>
</dbReference>
<dbReference type="NCBIfam" id="TIGR00222">
    <property type="entry name" value="panB"/>
    <property type="match status" value="1"/>
</dbReference>
<dbReference type="FunFam" id="3.20.20.60:FF:000003">
    <property type="entry name" value="3-methyl-2-oxobutanoate hydroxymethyltransferase"/>
    <property type="match status" value="1"/>
</dbReference>
<evidence type="ECO:0000256" key="8">
    <source>
        <dbReference type="PIRSR" id="PIRSR000388-1"/>
    </source>
</evidence>
<comment type="caution">
    <text evidence="11">The sequence shown here is derived from an EMBL/GenBank/DDBJ whole genome shotgun (WGS) entry which is preliminary data.</text>
</comment>
<dbReference type="GO" id="GO:0032259">
    <property type="term" value="P:methylation"/>
    <property type="evidence" value="ECO:0007669"/>
    <property type="project" value="UniProtKB-KW"/>
</dbReference>
<protein>
    <recommendedName>
        <fullName evidence="7">3-methyl-2-oxobutanoate hydroxymethyltransferase</fullName>
        <ecNumber evidence="7">2.1.2.11</ecNumber>
    </recommendedName>
    <alternativeName>
        <fullName evidence="7">Ketopantoate hydroxymethyltransferase</fullName>
        <shortName evidence="7">KPHMT</shortName>
    </alternativeName>
</protein>
<dbReference type="RefSeq" id="WP_184664028.1">
    <property type="nucleotide sequence ID" value="NZ_JACHHB010000007.1"/>
</dbReference>
<keyword evidence="11" id="KW-0489">Methyltransferase</keyword>
<dbReference type="UniPathway" id="UPA00028">
    <property type="reaction ID" value="UER00003"/>
</dbReference>
<dbReference type="GO" id="GO:0003864">
    <property type="term" value="F:3-methyl-2-oxobutanoate hydroxymethyltransferase activity"/>
    <property type="evidence" value="ECO:0007669"/>
    <property type="project" value="UniProtKB-UniRule"/>
</dbReference>
<comment type="similarity">
    <text evidence="2 7">Belongs to the PanB family.</text>
</comment>
<dbReference type="GO" id="GO:0000287">
    <property type="term" value="F:magnesium ion binding"/>
    <property type="evidence" value="ECO:0007669"/>
    <property type="project" value="TreeGrafter"/>
</dbReference>
<comment type="cofactor">
    <cofactor evidence="7 10">
        <name>Mg(2+)</name>
        <dbReference type="ChEBI" id="CHEBI:18420"/>
    </cofactor>
    <text evidence="7 10">Binds 1 Mg(2+) ion per subunit.</text>
</comment>
<keyword evidence="7" id="KW-0963">Cytoplasm</keyword>
<evidence type="ECO:0000256" key="7">
    <source>
        <dbReference type="HAMAP-Rule" id="MF_00156"/>
    </source>
</evidence>
<evidence type="ECO:0000256" key="10">
    <source>
        <dbReference type="PIRSR" id="PIRSR000388-3"/>
    </source>
</evidence>
<evidence type="ECO:0000313" key="11">
    <source>
        <dbReference type="EMBL" id="MBB5173579.1"/>
    </source>
</evidence>
<organism evidence="11 12">
    <name type="scientific">Texcoconibacillus texcoconensis</name>
    <dbReference type="NCBI Taxonomy" id="1095777"/>
    <lineage>
        <taxon>Bacteria</taxon>
        <taxon>Bacillati</taxon>
        <taxon>Bacillota</taxon>
        <taxon>Bacilli</taxon>
        <taxon>Bacillales</taxon>
        <taxon>Bacillaceae</taxon>
        <taxon>Texcoconibacillus</taxon>
    </lineage>
</organism>
<evidence type="ECO:0000256" key="6">
    <source>
        <dbReference type="ARBA" id="ARBA00056497"/>
    </source>
</evidence>
<feature type="binding site" evidence="7 10">
    <location>
        <position position="43"/>
    </location>
    <ligand>
        <name>Mg(2+)</name>
        <dbReference type="ChEBI" id="CHEBI:18420"/>
    </ligand>
</feature>
<evidence type="ECO:0000256" key="5">
    <source>
        <dbReference type="ARBA" id="ARBA00022679"/>
    </source>
</evidence>
<dbReference type="InterPro" id="IPR040442">
    <property type="entry name" value="Pyrv_kinase-like_dom_sf"/>
</dbReference>
<dbReference type="Proteomes" id="UP000551878">
    <property type="component" value="Unassembled WGS sequence"/>
</dbReference>
<evidence type="ECO:0000256" key="1">
    <source>
        <dbReference type="ARBA" id="ARBA00005033"/>
    </source>
</evidence>
<dbReference type="GO" id="GO:0005737">
    <property type="term" value="C:cytoplasm"/>
    <property type="evidence" value="ECO:0007669"/>
    <property type="project" value="UniProtKB-SubCell"/>
</dbReference>
<evidence type="ECO:0000256" key="9">
    <source>
        <dbReference type="PIRSR" id="PIRSR000388-2"/>
    </source>
</evidence>
<sequence>MRKIGKFRQMKQNGEKIAMLTAYDAPSARIAERVGVDLILVGDSVGMVMHGYDSTLPVTVDDMIMHSKAVRRGAQDTFIVADLPFMSYHISSEKTMEYAARFMQEAGADAIKVEGADDVVESIRRLTNAGVPVVGHLGLTPQSVAVLGGYRVQGKQLEDAKSLYDDARAIESAGACMLVLECVPDKIAAMIAKELSIPVIGIGAGEDTDGQVLVFHDVIGFNDGHIPKFVRQYANVGAEIEKGITSYVQDVKEKAFPASEHTFSTDDHMMKQFLAYVEGGAEDENNTND</sequence>
<reference evidence="11 12" key="1">
    <citation type="submission" date="2020-08" db="EMBL/GenBank/DDBJ databases">
        <title>Genomic Encyclopedia of Type Strains, Phase IV (KMG-IV): sequencing the most valuable type-strain genomes for metagenomic binning, comparative biology and taxonomic classification.</title>
        <authorList>
            <person name="Goeker M."/>
        </authorList>
    </citation>
    <scope>NUCLEOTIDE SEQUENCE [LARGE SCALE GENOMIC DNA]</scope>
    <source>
        <strain evidence="11 12">DSM 24696</strain>
    </source>
</reference>
<accession>A0A840QQF1</accession>
<dbReference type="SUPFAM" id="SSF51621">
    <property type="entry name" value="Phosphoenolpyruvate/pyruvate domain"/>
    <property type="match status" value="1"/>
</dbReference>
<comment type="catalytic activity">
    <reaction evidence="7">
        <text>(6R)-5,10-methylene-5,6,7,8-tetrahydrofolate + 3-methyl-2-oxobutanoate + H2O = 2-dehydropantoate + (6S)-5,6,7,8-tetrahydrofolate</text>
        <dbReference type="Rhea" id="RHEA:11824"/>
        <dbReference type="ChEBI" id="CHEBI:11561"/>
        <dbReference type="ChEBI" id="CHEBI:11851"/>
        <dbReference type="ChEBI" id="CHEBI:15377"/>
        <dbReference type="ChEBI" id="CHEBI:15636"/>
        <dbReference type="ChEBI" id="CHEBI:57453"/>
        <dbReference type="EC" id="2.1.2.11"/>
    </reaction>
</comment>
<keyword evidence="4 7" id="KW-0566">Pantothenate biosynthesis</keyword>
<evidence type="ECO:0000256" key="4">
    <source>
        <dbReference type="ARBA" id="ARBA00022655"/>
    </source>
</evidence>
<comment type="subunit">
    <text evidence="3 7">Homodecamer; pentamer of dimers.</text>
</comment>
<dbReference type="PANTHER" id="PTHR20881:SF0">
    <property type="entry name" value="3-METHYL-2-OXOBUTANOATE HYDROXYMETHYLTRANSFERASE"/>
    <property type="match status" value="1"/>
</dbReference>
<dbReference type="NCBIfam" id="NF001452">
    <property type="entry name" value="PRK00311.1"/>
    <property type="match status" value="1"/>
</dbReference>
<feature type="binding site" evidence="7 9">
    <location>
        <position position="112"/>
    </location>
    <ligand>
        <name>3-methyl-2-oxobutanoate</name>
        <dbReference type="ChEBI" id="CHEBI:11851"/>
    </ligand>
</feature>